<dbReference type="AlphaFoldDB" id="A0A8X7BF38"/>
<evidence type="ECO:0000313" key="2">
    <source>
        <dbReference type="Proteomes" id="UP000887159"/>
    </source>
</evidence>
<dbReference type="InterPro" id="IPR052560">
    <property type="entry name" value="RdDP_mobile_element"/>
</dbReference>
<gene>
    <name evidence="1" type="ORF">TNCV_4394311</name>
</gene>
<evidence type="ECO:0000313" key="1">
    <source>
        <dbReference type="EMBL" id="GFY28097.1"/>
    </source>
</evidence>
<comment type="caution">
    <text evidence="1">The sequence shown here is derived from an EMBL/GenBank/DDBJ whole genome shotgun (WGS) entry which is preliminary data.</text>
</comment>
<proteinExistence type="predicted"/>
<name>A0A8X7BF38_TRICX</name>
<dbReference type="EMBL" id="BMAU01021383">
    <property type="protein sequence ID" value="GFY28097.1"/>
    <property type="molecule type" value="Genomic_DNA"/>
</dbReference>
<reference evidence="1" key="1">
    <citation type="submission" date="2020-08" db="EMBL/GenBank/DDBJ databases">
        <title>Multicomponent nature underlies the extraordinary mechanical properties of spider dragline silk.</title>
        <authorList>
            <person name="Kono N."/>
            <person name="Nakamura H."/>
            <person name="Mori M."/>
            <person name="Yoshida Y."/>
            <person name="Ohtoshi R."/>
            <person name="Malay A.D."/>
            <person name="Moran D.A.P."/>
            <person name="Tomita M."/>
            <person name="Numata K."/>
            <person name="Arakawa K."/>
        </authorList>
    </citation>
    <scope>NUCLEOTIDE SEQUENCE</scope>
</reference>
<dbReference type="Proteomes" id="UP000887159">
    <property type="component" value="Unassembled WGS sequence"/>
</dbReference>
<keyword evidence="2" id="KW-1185">Reference proteome</keyword>
<accession>A0A8X7BF38</accession>
<dbReference type="PANTHER" id="PTHR36688:SF1">
    <property type="entry name" value="ENDONUCLEASE_EXONUCLEASE_PHOSPHATASE DOMAIN-CONTAINING PROTEIN"/>
    <property type="match status" value="1"/>
</dbReference>
<protein>
    <submittedName>
        <fullName evidence="1">Uncharacterized protein</fullName>
    </submittedName>
</protein>
<dbReference type="PANTHER" id="PTHR36688">
    <property type="entry name" value="ENDO/EXONUCLEASE/PHOSPHATASE DOMAIN-CONTAINING PROTEIN"/>
    <property type="match status" value="1"/>
</dbReference>
<organism evidence="1 2">
    <name type="scientific">Trichonephila clavipes</name>
    <name type="common">Golden silk orbweaver</name>
    <name type="synonym">Nephila clavipes</name>
    <dbReference type="NCBI Taxonomy" id="2585209"/>
    <lineage>
        <taxon>Eukaryota</taxon>
        <taxon>Metazoa</taxon>
        <taxon>Ecdysozoa</taxon>
        <taxon>Arthropoda</taxon>
        <taxon>Chelicerata</taxon>
        <taxon>Arachnida</taxon>
        <taxon>Araneae</taxon>
        <taxon>Araneomorphae</taxon>
        <taxon>Entelegynae</taxon>
        <taxon>Araneoidea</taxon>
        <taxon>Nephilidae</taxon>
        <taxon>Trichonephila</taxon>
    </lineage>
</organism>
<sequence length="92" mass="10211">MEELEAAIAKMNPGKAPGPDVIFDRMIRHFGNLAKKELLEIFNLSWTTGKLLQIWKLSTVIPILKPNKNASECKNYIGQFPSPAPSASSWNG</sequence>